<dbReference type="CDD" id="cd03344">
    <property type="entry name" value="GroEL"/>
    <property type="match status" value="1"/>
</dbReference>
<protein>
    <submittedName>
        <fullName evidence="4">Chaperonin 60 subunit alpha 2- chloroplastic</fullName>
    </submittedName>
</protein>
<dbReference type="GO" id="GO:0042026">
    <property type="term" value="P:protein refolding"/>
    <property type="evidence" value="ECO:0007669"/>
    <property type="project" value="InterPro"/>
</dbReference>
<dbReference type="NCBIfam" id="NF009488">
    <property type="entry name" value="PRK12850.1"/>
    <property type="match status" value="1"/>
</dbReference>
<dbReference type="GO" id="GO:0005524">
    <property type="term" value="F:ATP binding"/>
    <property type="evidence" value="ECO:0007669"/>
    <property type="project" value="InterPro"/>
</dbReference>
<dbReference type="SUPFAM" id="SSF48592">
    <property type="entry name" value="GroEL equatorial domain-like"/>
    <property type="match status" value="1"/>
</dbReference>
<reference evidence="4" key="1">
    <citation type="submission" date="2019-12" db="EMBL/GenBank/DDBJ databases">
        <authorList>
            <person name="Scholes J."/>
        </authorList>
    </citation>
    <scope>NUCLEOTIDE SEQUENCE</scope>
</reference>
<dbReference type="InterPro" id="IPR001844">
    <property type="entry name" value="Cpn60/GroEL"/>
</dbReference>
<comment type="similarity">
    <text evidence="1 3">Belongs to the chaperonin (HSP60) family.</text>
</comment>
<evidence type="ECO:0000256" key="1">
    <source>
        <dbReference type="ARBA" id="ARBA00006607"/>
    </source>
</evidence>
<dbReference type="NCBIfam" id="NF009487">
    <property type="entry name" value="PRK12849.1"/>
    <property type="match status" value="1"/>
</dbReference>
<dbReference type="NCBIfam" id="TIGR02348">
    <property type="entry name" value="GroEL"/>
    <property type="match status" value="1"/>
</dbReference>
<proteinExistence type="inferred from homology"/>
<evidence type="ECO:0000313" key="4">
    <source>
        <dbReference type="EMBL" id="CAA0832229.1"/>
    </source>
</evidence>
<dbReference type="Gene3D" id="3.30.260.10">
    <property type="entry name" value="TCP-1-like chaperonin intermediate domain"/>
    <property type="match status" value="1"/>
</dbReference>
<dbReference type="InterPro" id="IPR027413">
    <property type="entry name" value="GROEL-like_equatorial_sf"/>
</dbReference>
<dbReference type="Proteomes" id="UP001153555">
    <property type="component" value="Unassembled WGS sequence"/>
</dbReference>
<keyword evidence="5" id="KW-1185">Reference proteome</keyword>
<dbReference type="GO" id="GO:0140662">
    <property type="term" value="F:ATP-dependent protein folding chaperone"/>
    <property type="evidence" value="ECO:0007669"/>
    <property type="project" value="InterPro"/>
</dbReference>
<dbReference type="NCBIfam" id="NF000592">
    <property type="entry name" value="PRK00013.1"/>
    <property type="match status" value="1"/>
</dbReference>
<evidence type="ECO:0000313" key="5">
    <source>
        <dbReference type="Proteomes" id="UP001153555"/>
    </source>
</evidence>
<accession>A0A9N7RJF2</accession>
<keyword evidence="2" id="KW-0143">Chaperone</keyword>
<organism evidence="4 5">
    <name type="scientific">Striga hermonthica</name>
    <name type="common">Purple witchweed</name>
    <name type="synonym">Buchnera hermonthica</name>
    <dbReference type="NCBI Taxonomy" id="68872"/>
    <lineage>
        <taxon>Eukaryota</taxon>
        <taxon>Viridiplantae</taxon>
        <taxon>Streptophyta</taxon>
        <taxon>Embryophyta</taxon>
        <taxon>Tracheophyta</taxon>
        <taxon>Spermatophyta</taxon>
        <taxon>Magnoliopsida</taxon>
        <taxon>eudicotyledons</taxon>
        <taxon>Gunneridae</taxon>
        <taxon>Pentapetalae</taxon>
        <taxon>asterids</taxon>
        <taxon>lamiids</taxon>
        <taxon>Lamiales</taxon>
        <taxon>Orobanchaceae</taxon>
        <taxon>Buchnereae</taxon>
        <taxon>Striga</taxon>
    </lineage>
</organism>
<dbReference type="Gene3D" id="3.50.7.10">
    <property type="entry name" value="GroEL"/>
    <property type="match status" value="1"/>
</dbReference>
<evidence type="ECO:0000256" key="2">
    <source>
        <dbReference type="ARBA" id="ARBA00023186"/>
    </source>
</evidence>
<dbReference type="SUPFAM" id="SSF54849">
    <property type="entry name" value="GroEL-intermediate domain like"/>
    <property type="match status" value="2"/>
</dbReference>
<dbReference type="Gene3D" id="1.10.560.10">
    <property type="entry name" value="GroEL-like equatorial domain"/>
    <property type="match status" value="1"/>
</dbReference>
<dbReference type="OrthoDB" id="1733909at2759"/>
<dbReference type="InterPro" id="IPR027409">
    <property type="entry name" value="GroEL-like_apical_dom_sf"/>
</dbReference>
<sequence>MATEIVHFEFSHPPKNPLKTLSPFTRAPELSSPSAKARKMSLQFSPQLFLCPNPSSSELHGKSTSYGLWRSKSVKKTRLVVKAGEKRIVFDRKCRDALLSGVNKLADAVSVTLGPKGLNVVISDSEGLKVINDGVTIARTIELSDSIENAGVVLVQEVATKTNNSAGDGTTTAIVLAREMIKYGLLAITNGANPVALKRGMEKTLKELVNRLKELSYAVQGKDDIKAVASISAGNDESIGHLIAETIDRIGPDGVISIESSSSFQTYVTVDDGMKVDKGYMTPGFANEKDRYVLEFENARILITDQKISKVSEIVPVLEKASQLSVPLLIFAEHVAYTVLNTLVVNKRKGMLNVAVVQCPGILEGKKAILQDIALMTGGDFISGDFGMSLEDVTSDQLGIARKVFITSKSTTIVADSSTKPEIQARIMQIKKELAETDSRYMKQKLSERIAKLCGGVAVIRVGAHTEIELEERKLRIEDAKNATFAAMAEGLVPGGGATYIHLSKHISVVKAAFQDPDEQIGADIVGMALLEPARLIANNAGVDGDVVVEKIKERDFRVGYNALSGNYEDLMAAGVIDPCKVTRCALQNAVSVAGIILTTQAVLAQKIREPKPPIPSYVPGIDV</sequence>
<dbReference type="NCBIfam" id="NF009489">
    <property type="entry name" value="PRK12851.1"/>
    <property type="match status" value="1"/>
</dbReference>
<name>A0A9N7RJF2_STRHE</name>
<comment type="caution">
    <text evidence="4">The sequence shown here is derived from an EMBL/GenBank/DDBJ whole genome shotgun (WGS) entry which is preliminary data.</text>
</comment>
<dbReference type="SUPFAM" id="SSF52029">
    <property type="entry name" value="GroEL apical domain-like"/>
    <property type="match status" value="1"/>
</dbReference>
<evidence type="ECO:0000256" key="3">
    <source>
        <dbReference type="RuleBase" id="RU000418"/>
    </source>
</evidence>
<dbReference type="InterPro" id="IPR027410">
    <property type="entry name" value="TCP-1-like_intermed_sf"/>
</dbReference>
<dbReference type="PANTHER" id="PTHR45633">
    <property type="entry name" value="60 KDA HEAT SHOCK PROTEIN, MITOCHONDRIAL"/>
    <property type="match status" value="1"/>
</dbReference>
<dbReference type="PRINTS" id="PR00298">
    <property type="entry name" value="CHAPERONIN60"/>
</dbReference>
<dbReference type="InterPro" id="IPR002423">
    <property type="entry name" value="Cpn60/GroEL/TCP-1"/>
</dbReference>
<dbReference type="Pfam" id="PF00118">
    <property type="entry name" value="Cpn60_TCP1"/>
    <property type="match status" value="1"/>
</dbReference>
<gene>
    <name evidence="4" type="ORF">SHERM_27531</name>
</gene>
<dbReference type="AlphaFoldDB" id="A0A9N7RJF2"/>
<dbReference type="EMBL" id="CACSLK010027833">
    <property type="protein sequence ID" value="CAA0832229.1"/>
    <property type="molecule type" value="Genomic_DNA"/>
</dbReference>
<dbReference type="FunFam" id="3.50.7.10:FF:000001">
    <property type="entry name" value="60 kDa chaperonin"/>
    <property type="match status" value="1"/>
</dbReference>